<dbReference type="Proteomes" id="UP001163603">
    <property type="component" value="Chromosome 14"/>
</dbReference>
<reference evidence="2" key="1">
    <citation type="journal article" date="2023" name="G3 (Bethesda)">
        <title>Genome assembly and association tests identify interacting loci associated with vigor, precocity, and sex in interspecific pistachio rootstocks.</title>
        <authorList>
            <person name="Palmer W."/>
            <person name="Jacygrad E."/>
            <person name="Sagayaradj S."/>
            <person name="Cavanaugh K."/>
            <person name="Han R."/>
            <person name="Bertier L."/>
            <person name="Beede B."/>
            <person name="Kafkas S."/>
            <person name="Golino D."/>
            <person name="Preece J."/>
            <person name="Michelmore R."/>
        </authorList>
    </citation>
    <scope>NUCLEOTIDE SEQUENCE [LARGE SCALE GENOMIC DNA]</scope>
</reference>
<gene>
    <name evidence="1" type="ORF">Pint_34285</name>
</gene>
<proteinExistence type="predicted"/>
<accession>A0ACC0X5F5</accession>
<organism evidence="1 2">
    <name type="scientific">Pistacia integerrima</name>
    <dbReference type="NCBI Taxonomy" id="434235"/>
    <lineage>
        <taxon>Eukaryota</taxon>
        <taxon>Viridiplantae</taxon>
        <taxon>Streptophyta</taxon>
        <taxon>Embryophyta</taxon>
        <taxon>Tracheophyta</taxon>
        <taxon>Spermatophyta</taxon>
        <taxon>Magnoliopsida</taxon>
        <taxon>eudicotyledons</taxon>
        <taxon>Gunneridae</taxon>
        <taxon>Pentapetalae</taxon>
        <taxon>rosids</taxon>
        <taxon>malvids</taxon>
        <taxon>Sapindales</taxon>
        <taxon>Anacardiaceae</taxon>
        <taxon>Pistacia</taxon>
    </lineage>
</organism>
<comment type="caution">
    <text evidence="1">The sequence shown here is derived from an EMBL/GenBank/DDBJ whole genome shotgun (WGS) entry which is preliminary data.</text>
</comment>
<evidence type="ECO:0000313" key="1">
    <source>
        <dbReference type="EMBL" id="KAJ0010555.1"/>
    </source>
</evidence>
<name>A0ACC0X5F5_9ROSI</name>
<protein>
    <submittedName>
        <fullName evidence="1">Uncharacterized protein</fullName>
    </submittedName>
</protein>
<sequence>MCSVSYRSLVLGEFDGFIAFGSVLYRFSGEVLGLLQRSSSCSILKGFGDATPLCFCLWDCMDIWFHYVLSPQPTPATLFLVKRCKWAVAEEQEKLEHIEAIWKHKFVNIFDNLGLPISVHMLILLPSGILLRKPQVQNLVIWFLGSLGINFRVEALLLNCTEEQGYWRLVGDGEAPFWEGPNDQTPIGMGIRYLAIAIVNKKQGVPIPFQ</sequence>
<keyword evidence="2" id="KW-1185">Reference proteome</keyword>
<dbReference type="EMBL" id="CM047749">
    <property type="protein sequence ID" value="KAJ0010555.1"/>
    <property type="molecule type" value="Genomic_DNA"/>
</dbReference>
<evidence type="ECO:0000313" key="2">
    <source>
        <dbReference type="Proteomes" id="UP001163603"/>
    </source>
</evidence>